<proteinExistence type="predicted"/>
<evidence type="ECO:0000313" key="1">
    <source>
        <dbReference type="EMBL" id="GGJ86780.1"/>
    </source>
</evidence>
<name>A0ABQ2E1F8_9ACTN</name>
<evidence type="ECO:0008006" key="3">
    <source>
        <dbReference type="Google" id="ProtNLM"/>
    </source>
</evidence>
<organism evidence="1 2">
    <name type="scientific">Streptomyces camponoticapitis</name>
    <dbReference type="NCBI Taxonomy" id="1616125"/>
    <lineage>
        <taxon>Bacteria</taxon>
        <taxon>Bacillati</taxon>
        <taxon>Actinomycetota</taxon>
        <taxon>Actinomycetes</taxon>
        <taxon>Kitasatosporales</taxon>
        <taxon>Streptomycetaceae</taxon>
        <taxon>Streptomyces</taxon>
    </lineage>
</organism>
<dbReference type="RefSeq" id="WP_189106822.1">
    <property type="nucleotide sequence ID" value="NZ_BMMV01000005.1"/>
</dbReference>
<protein>
    <recommendedName>
        <fullName evidence="3">DUF2283 domain-containing protein</fullName>
    </recommendedName>
</protein>
<dbReference type="EMBL" id="BMMV01000005">
    <property type="protein sequence ID" value="GGJ86780.1"/>
    <property type="molecule type" value="Genomic_DNA"/>
</dbReference>
<dbReference type="Proteomes" id="UP000660265">
    <property type="component" value="Unassembled WGS sequence"/>
</dbReference>
<keyword evidence="2" id="KW-1185">Reference proteome</keyword>
<comment type="caution">
    <text evidence="1">The sequence shown here is derived from an EMBL/GenBank/DDBJ whole genome shotgun (WGS) entry which is preliminary data.</text>
</comment>
<accession>A0ABQ2E1F8</accession>
<reference evidence="2" key="1">
    <citation type="journal article" date="2019" name="Int. J. Syst. Evol. Microbiol.">
        <title>The Global Catalogue of Microorganisms (GCM) 10K type strain sequencing project: providing services to taxonomists for standard genome sequencing and annotation.</title>
        <authorList>
            <consortium name="The Broad Institute Genomics Platform"/>
            <consortium name="The Broad Institute Genome Sequencing Center for Infectious Disease"/>
            <person name="Wu L."/>
            <person name="Ma J."/>
        </authorList>
    </citation>
    <scope>NUCLEOTIDE SEQUENCE [LARGE SCALE GENOMIC DNA]</scope>
    <source>
        <strain evidence="2">CGMCC 4.7275</strain>
    </source>
</reference>
<sequence>MSQYLITYDDGTEQTLDVERLDYDGEQYVAYIRNEVVAYVRPLDVRSIVRQGVAADGR</sequence>
<gene>
    <name evidence="1" type="ORF">GCM10011583_17920</name>
</gene>
<evidence type="ECO:0000313" key="2">
    <source>
        <dbReference type="Proteomes" id="UP000660265"/>
    </source>
</evidence>